<dbReference type="Proteomes" id="UP000290189">
    <property type="component" value="Unassembled WGS sequence"/>
</dbReference>
<evidence type="ECO:0008006" key="12">
    <source>
        <dbReference type="Google" id="ProtNLM"/>
    </source>
</evidence>
<dbReference type="AlphaFoldDB" id="A0A0G4IRL0"/>
<dbReference type="PANTHER" id="PTHR13505:SF7">
    <property type="entry name" value="TRANSMEMBRANE PROTEIN 208"/>
    <property type="match status" value="1"/>
</dbReference>
<evidence type="ECO:0000256" key="3">
    <source>
        <dbReference type="ARBA" id="ARBA00022692"/>
    </source>
</evidence>
<accession>A0A0G4IRL0</accession>
<feature type="transmembrane region" description="Helical" evidence="7">
    <location>
        <begin position="79"/>
        <end position="109"/>
    </location>
</feature>
<feature type="transmembrane region" description="Helical" evidence="7">
    <location>
        <begin position="20"/>
        <end position="40"/>
    </location>
</feature>
<reference evidence="8 10" key="1">
    <citation type="submission" date="2015-02" db="EMBL/GenBank/DDBJ databases">
        <authorList>
            <person name="Chooi Y.-H."/>
        </authorList>
    </citation>
    <scope>NUCLEOTIDE SEQUENCE [LARGE SCALE GENOMIC DNA]</scope>
    <source>
        <strain evidence="8">E3</strain>
    </source>
</reference>
<evidence type="ECO:0000256" key="5">
    <source>
        <dbReference type="ARBA" id="ARBA00022989"/>
    </source>
</evidence>
<dbReference type="EMBL" id="CDSF01000080">
    <property type="protein sequence ID" value="CEO97731.1"/>
    <property type="molecule type" value="Genomic_DNA"/>
</dbReference>
<dbReference type="EMBL" id="OVEO01000009">
    <property type="protein sequence ID" value="SPQ98275.1"/>
    <property type="molecule type" value="Genomic_DNA"/>
</dbReference>
<dbReference type="GO" id="GO:0005789">
    <property type="term" value="C:endoplasmic reticulum membrane"/>
    <property type="evidence" value="ECO:0007669"/>
    <property type="project" value="UniProtKB-SubCell"/>
</dbReference>
<evidence type="ECO:0000256" key="1">
    <source>
        <dbReference type="ARBA" id="ARBA00004477"/>
    </source>
</evidence>
<dbReference type="GO" id="GO:0005773">
    <property type="term" value="C:vacuole"/>
    <property type="evidence" value="ECO:0007669"/>
    <property type="project" value="GOC"/>
</dbReference>
<evidence type="ECO:0000313" key="8">
    <source>
        <dbReference type="EMBL" id="CEO97731.1"/>
    </source>
</evidence>
<keyword evidence="6 7" id="KW-0472">Membrane</keyword>
<comment type="similarity">
    <text evidence="2">Belongs to the TMEM208 family.</text>
</comment>
<keyword evidence="4" id="KW-0256">Endoplasmic reticulum</keyword>
<feature type="transmembrane region" description="Helical" evidence="7">
    <location>
        <begin position="46"/>
        <end position="67"/>
    </location>
</feature>
<name>A0A0G4IRL0_PLABS</name>
<evidence type="ECO:0000256" key="4">
    <source>
        <dbReference type="ARBA" id="ARBA00022824"/>
    </source>
</evidence>
<protein>
    <recommendedName>
        <fullName evidence="12">Transmembrane protein</fullName>
    </recommendedName>
</protein>
<evidence type="ECO:0000313" key="10">
    <source>
        <dbReference type="Proteomes" id="UP000039324"/>
    </source>
</evidence>
<dbReference type="Proteomes" id="UP000039324">
    <property type="component" value="Unassembled WGS sequence"/>
</dbReference>
<geneLocation type="mitochondrion" evidence="9"/>
<reference evidence="9 11" key="2">
    <citation type="submission" date="2018-03" db="EMBL/GenBank/DDBJ databases">
        <authorList>
            <person name="Fogelqvist J."/>
        </authorList>
    </citation>
    <scope>NUCLEOTIDE SEQUENCE [LARGE SCALE GENOMIC DNA]</scope>
</reference>
<keyword evidence="10" id="KW-1185">Reference proteome</keyword>
<dbReference type="GO" id="GO:0006624">
    <property type="term" value="P:vacuolar protein processing"/>
    <property type="evidence" value="ECO:0007669"/>
    <property type="project" value="TreeGrafter"/>
</dbReference>
<dbReference type="InterPro" id="IPR008506">
    <property type="entry name" value="SND2/TMEM208"/>
</dbReference>
<dbReference type="OrthoDB" id="276296at2759"/>
<evidence type="ECO:0000256" key="7">
    <source>
        <dbReference type="SAM" id="Phobius"/>
    </source>
</evidence>
<keyword evidence="3 7" id="KW-0812">Transmembrane</keyword>
<comment type="subcellular location">
    <subcellularLocation>
        <location evidence="1">Endoplasmic reticulum membrane</location>
        <topology evidence="1">Multi-pass membrane protein</topology>
    </subcellularLocation>
</comment>
<dbReference type="OMA" id="STRLQQW"/>
<keyword evidence="5 7" id="KW-1133">Transmembrane helix</keyword>
<evidence type="ECO:0000256" key="2">
    <source>
        <dbReference type="ARBA" id="ARBA00009950"/>
    </source>
</evidence>
<dbReference type="STRING" id="37360.A0A0G4IRL0"/>
<evidence type="ECO:0000313" key="9">
    <source>
        <dbReference type="EMBL" id="SPQ98275.1"/>
    </source>
</evidence>
<evidence type="ECO:0000256" key="6">
    <source>
        <dbReference type="ARBA" id="ARBA00023136"/>
    </source>
</evidence>
<dbReference type="Pfam" id="PF05620">
    <property type="entry name" value="TMEM208_SND2"/>
    <property type="match status" value="2"/>
</dbReference>
<gene>
    <name evidence="8" type="ORF">PBRA_005845</name>
    <name evidence="9" type="ORF">PLBR_LOCUS5490</name>
</gene>
<sequence length="157" mass="18166">MANDAMKKRGKRYASTSALYLQITIGVQLVYLLFRVMFFWSTFSAWWSWALLAASQAICYQLILAGIASGRKYSYYQDILFISWFVQVTLCVTEYAWITALLIPGYILFKAGSYVFSSLKATEGPTEEIELSEREKKKLAKLERHNKQREARYGKLQ</sequence>
<dbReference type="PANTHER" id="PTHR13505">
    <property type="entry name" value="TRANSMEMBRANE PROTEIN 208"/>
    <property type="match status" value="1"/>
</dbReference>
<evidence type="ECO:0000313" key="11">
    <source>
        <dbReference type="Proteomes" id="UP000290189"/>
    </source>
</evidence>
<organism evidence="8 10">
    <name type="scientific">Plasmodiophora brassicae</name>
    <name type="common">Clubroot disease agent</name>
    <dbReference type="NCBI Taxonomy" id="37360"/>
    <lineage>
        <taxon>Eukaryota</taxon>
        <taxon>Sar</taxon>
        <taxon>Rhizaria</taxon>
        <taxon>Endomyxa</taxon>
        <taxon>Phytomyxea</taxon>
        <taxon>Plasmodiophorida</taxon>
        <taxon>Plasmodiophoridae</taxon>
        <taxon>Plasmodiophora</taxon>
    </lineage>
</organism>
<keyword evidence="9" id="KW-0496">Mitochondrion</keyword>
<proteinExistence type="inferred from homology"/>